<gene>
    <name evidence="3" type="ORF">GCM10009811_04180</name>
</gene>
<name>A0ABN2LAK8_9MICO</name>
<keyword evidence="4" id="KW-1185">Reference proteome</keyword>
<organism evidence="3 4">
    <name type="scientific">Nostocoides veronense</name>
    <dbReference type="NCBI Taxonomy" id="330836"/>
    <lineage>
        <taxon>Bacteria</taxon>
        <taxon>Bacillati</taxon>
        <taxon>Actinomycetota</taxon>
        <taxon>Actinomycetes</taxon>
        <taxon>Micrococcales</taxon>
        <taxon>Intrasporangiaceae</taxon>
        <taxon>Nostocoides</taxon>
    </lineage>
</organism>
<evidence type="ECO:0000313" key="4">
    <source>
        <dbReference type="Proteomes" id="UP001499938"/>
    </source>
</evidence>
<dbReference type="RefSeq" id="WP_344080553.1">
    <property type="nucleotide sequence ID" value="NZ_BAAAPO010000006.1"/>
</dbReference>
<evidence type="ECO:0000313" key="3">
    <source>
        <dbReference type="EMBL" id="GAA1781902.1"/>
    </source>
</evidence>
<comment type="caution">
    <text evidence="3">The sequence shown here is derived from an EMBL/GenBank/DDBJ whole genome shotgun (WGS) entry which is preliminary data.</text>
</comment>
<sequence length="170" mass="18430">MSEQNEGINDDFGTYSLDDEDQLQPEDTLIDDGVEDVLDRGYSPADTDRGSRSFGVTAHEQAGHESIDQRIAQEVPDPNTAYGAPWHESILDEERVGGDDPDSIAAEDDWIGDDEVGDRRAGRLVATDQGLAEDHDHELVGFDVGIDGAGASAEEAAMHIIDGDDVRYDD</sequence>
<protein>
    <submittedName>
        <fullName evidence="3">DUF5709 domain-containing protein</fullName>
    </submittedName>
</protein>
<proteinExistence type="predicted"/>
<reference evidence="3 4" key="1">
    <citation type="journal article" date="2019" name="Int. J. Syst. Evol. Microbiol.">
        <title>The Global Catalogue of Microorganisms (GCM) 10K type strain sequencing project: providing services to taxonomists for standard genome sequencing and annotation.</title>
        <authorList>
            <consortium name="The Broad Institute Genomics Platform"/>
            <consortium name="The Broad Institute Genome Sequencing Center for Infectious Disease"/>
            <person name="Wu L."/>
            <person name="Ma J."/>
        </authorList>
    </citation>
    <scope>NUCLEOTIDE SEQUENCE [LARGE SCALE GENOMIC DNA]</scope>
    <source>
        <strain evidence="3 4">JCM 15592</strain>
    </source>
</reference>
<dbReference type="InterPro" id="IPR043763">
    <property type="entry name" value="DUF5709"/>
</dbReference>
<evidence type="ECO:0000256" key="1">
    <source>
        <dbReference type="SAM" id="MobiDB-lite"/>
    </source>
</evidence>
<dbReference type="Pfam" id="PF18970">
    <property type="entry name" value="DUF5709"/>
    <property type="match status" value="1"/>
</dbReference>
<evidence type="ECO:0000259" key="2">
    <source>
        <dbReference type="Pfam" id="PF18970"/>
    </source>
</evidence>
<feature type="region of interest" description="Disordered" evidence="1">
    <location>
        <begin position="1"/>
        <end position="84"/>
    </location>
</feature>
<accession>A0ABN2LAK8</accession>
<feature type="compositionally biased region" description="Acidic residues" evidence="1">
    <location>
        <begin position="17"/>
        <end position="36"/>
    </location>
</feature>
<dbReference type="EMBL" id="BAAAPO010000006">
    <property type="protein sequence ID" value="GAA1781902.1"/>
    <property type="molecule type" value="Genomic_DNA"/>
</dbReference>
<dbReference type="Proteomes" id="UP001499938">
    <property type="component" value="Unassembled WGS sequence"/>
</dbReference>
<feature type="domain" description="DUF5709" evidence="2">
    <location>
        <begin position="115"/>
        <end position="162"/>
    </location>
</feature>